<feature type="chain" id="PRO_5002270414" evidence="1">
    <location>
        <begin position="20"/>
        <end position="95"/>
    </location>
</feature>
<accession>A0A0D3DH22</accession>
<dbReference type="HOGENOM" id="CLU_2378852_0_0_1"/>
<name>A0A0D3DH22_BRAOL</name>
<dbReference type="AlphaFoldDB" id="A0A0D3DH22"/>
<reference evidence="2" key="2">
    <citation type="submission" date="2015-03" db="UniProtKB">
        <authorList>
            <consortium name="EnsemblPlants"/>
        </authorList>
    </citation>
    <scope>IDENTIFICATION</scope>
</reference>
<evidence type="ECO:0000313" key="2">
    <source>
        <dbReference type="EnsemblPlants" id="Bo7g114700.1"/>
    </source>
</evidence>
<proteinExistence type="predicted"/>
<keyword evidence="1" id="KW-0732">Signal</keyword>
<feature type="signal peptide" evidence="1">
    <location>
        <begin position="1"/>
        <end position="19"/>
    </location>
</feature>
<organism evidence="2 3">
    <name type="scientific">Brassica oleracea var. oleracea</name>
    <dbReference type="NCBI Taxonomy" id="109376"/>
    <lineage>
        <taxon>Eukaryota</taxon>
        <taxon>Viridiplantae</taxon>
        <taxon>Streptophyta</taxon>
        <taxon>Embryophyta</taxon>
        <taxon>Tracheophyta</taxon>
        <taxon>Spermatophyta</taxon>
        <taxon>Magnoliopsida</taxon>
        <taxon>eudicotyledons</taxon>
        <taxon>Gunneridae</taxon>
        <taxon>Pentapetalae</taxon>
        <taxon>rosids</taxon>
        <taxon>malvids</taxon>
        <taxon>Brassicales</taxon>
        <taxon>Brassicaceae</taxon>
        <taxon>Brassiceae</taxon>
        <taxon>Brassica</taxon>
    </lineage>
</organism>
<dbReference type="Proteomes" id="UP000032141">
    <property type="component" value="Chromosome C7"/>
</dbReference>
<protein>
    <submittedName>
        <fullName evidence="2">Uncharacterized protein</fullName>
    </submittedName>
</protein>
<dbReference type="EnsemblPlants" id="Bo7g114700.1">
    <property type="protein sequence ID" value="Bo7g114700.1"/>
    <property type="gene ID" value="Bo7g114700"/>
</dbReference>
<reference evidence="2 3" key="1">
    <citation type="journal article" date="2014" name="Genome Biol.">
        <title>Transcriptome and methylome profiling reveals relics of genome dominance in the mesopolyploid Brassica oleracea.</title>
        <authorList>
            <person name="Parkin I.A."/>
            <person name="Koh C."/>
            <person name="Tang H."/>
            <person name="Robinson S.J."/>
            <person name="Kagale S."/>
            <person name="Clarke W.E."/>
            <person name="Town C.D."/>
            <person name="Nixon J."/>
            <person name="Krishnakumar V."/>
            <person name="Bidwell S.L."/>
            <person name="Denoeud F."/>
            <person name="Belcram H."/>
            <person name="Links M.G."/>
            <person name="Just J."/>
            <person name="Clarke C."/>
            <person name="Bender T."/>
            <person name="Huebert T."/>
            <person name="Mason A.S."/>
            <person name="Pires J.C."/>
            <person name="Barker G."/>
            <person name="Moore J."/>
            <person name="Walley P.G."/>
            <person name="Manoli S."/>
            <person name="Batley J."/>
            <person name="Edwards D."/>
            <person name="Nelson M.N."/>
            <person name="Wang X."/>
            <person name="Paterson A.H."/>
            <person name="King G."/>
            <person name="Bancroft I."/>
            <person name="Chalhoub B."/>
            <person name="Sharpe A.G."/>
        </authorList>
    </citation>
    <scope>NUCLEOTIDE SEQUENCE</scope>
    <source>
        <strain evidence="2 3">cv. TO1000</strain>
    </source>
</reference>
<keyword evidence="3" id="KW-1185">Reference proteome</keyword>
<sequence>TWLALSLSIVFCLKDLLLCEFHYKITVSSTSLEKNAEQVRNLVRDLDRYPSSSSGSLPQAWMLHCGVLDLLGPDSLRLCPWHNIRSLRDCVPEQR</sequence>
<evidence type="ECO:0000256" key="1">
    <source>
        <dbReference type="SAM" id="SignalP"/>
    </source>
</evidence>
<evidence type="ECO:0000313" key="3">
    <source>
        <dbReference type="Proteomes" id="UP000032141"/>
    </source>
</evidence>
<dbReference type="Gramene" id="Bo7g114700.1">
    <property type="protein sequence ID" value="Bo7g114700.1"/>
    <property type="gene ID" value="Bo7g114700"/>
</dbReference>